<reference evidence="2 3" key="1">
    <citation type="submission" date="2014-11" db="EMBL/GenBank/DDBJ databases">
        <title>Genetic blueprint of the zoonotic pathogen Toxocara canis.</title>
        <authorList>
            <person name="Zhu X.-Q."/>
            <person name="Korhonen P.K."/>
            <person name="Cai H."/>
            <person name="Young N.D."/>
            <person name="Nejsum P."/>
            <person name="von Samson-Himmelstjerna G."/>
            <person name="Boag P.R."/>
            <person name="Tan P."/>
            <person name="Li Q."/>
            <person name="Min J."/>
            <person name="Yang Y."/>
            <person name="Wang X."/>
            <person name="Fang X."/>
            <person name="Hall R.S."/>
            <person name="Hofmann A."/>
            <person name="Sternberg P.W."/>
            <person name="Jex A.R."/>
            <person name="Gasser R.B."/>
        </authorList>
    </citation>
    <scope>NUCLEOTIDE SEQUENCE [LARGE SCALE GENOMIC DNA]</scope>
    <source>
        <strain evidence="2">PN_DK_2014</strain>
    </source>
</reference>
<evidence type="ECO:0000313" key="3">
    <source>
        <dbReference type="Proteomes" id="UP000031036"/>
    </source>
</evidence>
<evidence type="ECO:0000256" key="1">
    <source>
        <dbReference type="SAM" id="MobiDB-lite"/>
    </source>
</evidence>
<feature type="region of interest" description="Disordered" evidence="1">
    <location>
        <begin position="41"/>
        <end position="62"/>
    </location>
</feature>
<organism evidence="2 3">
    <name type="scientific">Toxocara canis</name>
    <name type="common">Canine roundworm</name>
    <dbReference type="NCBI Taxonomy" id="6265"/>
    <lineage>
        <taxon>Eukaryota</taxon>
        <taxon>Metazoa</taxon>
        <taxon>Ecdysozoa</taxon>
        <taxon>Nematoda</taxon>
        <taxon>Chromadorea</taxon>
        <taxon>Rhabditida</taxon>
        <taxon>Spirurina</taxon>
        <taxon>Ascaridomorpha</taxon>
        <taxon>Ascaridoidea</taxon>
        <taxon>Toxocaridae</taxon>
        <taxon>Toxocara</taxon>
    </lineage>
</organism>
<gene>
    <name evidence="2" type="ORF">Tcan_05114</name>
</gene>
<name>A0A0B2VQW7_TOXCA</name>
<evidence type="ECO:0000313" key="2">
    <source>
        <dbReference type="EMBL" id="KHN83440.1"/>
    </source>
</evidence>
<accession>A0A0B2VQW7</accession>
<comment type="caution">
    <text evidence="2">The sequence shown here is derived from an EMBL/GenBank/DDBJ whole genome shotgun (WGS) entry which is preliminary data.</text>
</comment>
<sequence>MLAILLLNSRESNPSLFAYQAVPSAGHKQADHEAARMMLINESSKNTRMIDAEQATDTQRPE</sequence>
<proteinExistence type="predicted"/>
<dbReference type="AlphaFoldDB" id="A0A0B2VQW7"/>
<keyword evidence="3" id="KW-1185">Reference proteome</keyword>
<dbReference type="Proteomes" id="UP000031036">
    <property type="component" value="Unassembled WGS sequence"/>
</dbReference>
<dbReference type="EMBL" id="JPKZ01001194">
    <property type="protein sequence ID" value="KHN83440.1"/>
    <property type="molecule type" value="Genomic_DNA"/>
</dbReference>
<protein>
    <submittedName>
        <fullName evidence="2">Uncharacterized protein</fullName>
    </submittedName>
</protein>